<organism evidence="1 2">
    <name type="scientific">Swingsia samuiensis</name>
    <dbReference type="NCBI Taxonomy" id="1293412"/>
    <lineage>
        <taxon>Bacteria</taxon>
        <taxon>Pseudomonadati</taxon>
        <taxon>Pseudomonadota</taxon>
        <taxon>Alphaproteobacteria</taxon>
        <taxon>Acetobacterales</taxon>
        <taxon>Acetobacteraceae</taxon>
        <taxon>Swingsia</taxon>
    </lineage>
</organism>
<dbReference type="KEGG" id="ssam:E3D00_10145"/>
<dbReference type="Proteomes" id="UP000316313">
    <property type="component" value="Chromosome"/>
</dbReference>
<accession>A0A4Y6UND6</accession>
<reference evidence="1 2" key="1">
    <citation type="submission" date="2019-03" db="EMBL/GenBank/DDBJ databases">
        <title>The complete genome sequence of Swingsia samuiensis NBRC107927(T).</title>
        <authorList>
            <person name="Chua K.-O."/>
            <person name="Chan K.-G."/>
            <person name="See-Too W.-S."/>
        </authorList>
    </citation>
    <scope>NUCLEOTIDE SEQUENCE [LARGE SCALE GENOMIC DNA]</scope>
    <source>
        <strain evidence="1 2">AH83</strain>
    </source>
</reference>
<sequence length="108" mass="11609">MRSSNKKTIPALILIGSFLSGCITHPQRTEGVPPSPNARLYTFLIAHGMVRGALITGRISPQNIQNVIILDHGAEQTALQAAQKQTPSAVKKADLSVEKLLNVISINK</sequence>
<dbReference type="EMBL" id="CP038141">
    <property type="protein sequence ID" value="QDH17891.1"/>
    <property type="molecule type" value="Genomic_DNA"/>
</dbReference>
<dbReference type="AlphaFoldDB" id="A0A4Y6UND6"/>
<evidence type="ECO:0000313" key="2">
    <source>
        <dbReference type="Proteomes" id="UP000316313"/>
    </source>
</evidence>
<dbReference type="RefSeq" id="WP_141462264.1">
    <property type="nucleotide sequence ID" value="NZ_CP038141.1"/>
</dbReference>
<dbReference type="OrthoDB" id="7224786at2"/>
<protein>
    <submittedName>
        <fullName evidence="1">Uncharacterized protein</fullName>
    </submittedName>
</protein>
<dbReference type="PROSITE" id="PS51257">
    <property type="entry name" value="PROKAR_LIPOPROTEIN"/>
    <property type="match status" value="1"/>
</dbReference>
<evidence type="ECO:0000313" key="1">
    <source>
        <dbReference type="EMBL" id="QDH17891.1"/>
    </source>
</evidence>
<name>A0A4Y6UND6_9PROT</name>
<keyword evidence="2" id="KW-1185">Reference proteome</keyword>
<gene>
    <name evidence="1" type="ORF">E3D00_10145</name>
</gene>
<proteinExistence type="predicted"/>